<evidence type="ECO:0000313" key="3">
    <source>
        <dbReference type="EMBL" id="ART32021.1"/>
    </source>
</evidence>
<geneLocation type="mitochondrion" evidence="3"/>
<keyword evidence="1" id="KW-1133">Transmembrane helix</keyword>
<reference evidence="3" key="1">
    <citation type="submission" date="2017-03" db="EMBL/GenBank/DDBJ databases">
        <title>The mitochondrial genome of the carnivorous plant Utricularia reniformis (Lentibulariaceae): structure, comparative analysis and evolutionary landmarks.</title>
        <authorList>
            <person name="Silva S.R."/>
            <person name="Alvarenga D.O."/>
            <person name="Michael T.P."/>
            <person name="Miranda V.F.O."/>
            <person name="Varani A.M."/>
        </authorList>
    </citation>
    <scope>NUCLEOTIDE SEQUENCE</scope>
</reference>
<keyword evidence="1" id="KW-0472">Membrane</keyword>
<feature type="transmembrane region" description="Helical" evidence="1">
    <location>
        <begin position="28"/>
        <end position="52"/>
    </location>
</feature>
<name>A0A1Y0B3N7_9LAMI</name>
<dbReference type="EMBL" id="KY774314">
    <property type="protein sequence ID" value="ART31090.1"/>
    <property type="molecule type" value="Genomic_DNA"/>
</dbReference>
<dbReference type="AlphaFoldDB" id="A0A1Y0B3N7"/>
<dbReference type="EMBL" id="KY774314">
    <property type="protein sequence ID" value="ART32021.1"/>
    <property type="molecule type" value="Genomic_DNA"/>
</dbReference>
<gene>
    <name evidence="2" type="ORF">AEK19_MT0858</name>
    <name evidence="3" type="ORF">AEK19_MT1851</name>
</gene>
<evidence type="ECO:0000256" key="1">
    <source>
        <dbReference type="SAM" id="Phobius"/>
    </source>
</evidence>
<accession>A0A1Y0B3N7</accession>
<keyword evidence="1" id="KW-0812">Transmembrane</keyword>
<protein>
    <submittedName>
        <fullName evidence="3">Uncharacterized protein</fullName>
    </submittedName>
</protein>
<evidence type="ECO:0000313" key="2">
    <source>
        <dbReference type="EMBL" id="ART31090.1"/>
    </source>
</evidence>
<sequence>MAQLALSLQSSLLPLPNGRDLQTNLAYWLMIGFLFVVPVGEVPALGLGSSLVSHAKQKQVF</sequence>
<organism evidence="3">
    <name type="scientific">Utricularia reniformis</name>
    <dbReference type="NCBI Taxonomy" id="192314"/>
    <lineage>
        <taxon>Eukaryota</taxon>
        <taxon>Viridiplantae</taxon>
        <taxon>Streptophyta</taxon>
        <taxon>Embryophyta</taxon>
        <taxon>Tracheophyta</taxon>
        <taxon>Spermatophyta</taxon>
        <taxon>Magnoliopsida</taxon>
        <taxon>eudicotyledons</taxon>
        <taxon>Gunneridae</taxon>
        <taxon>Pentapetalae</taxon>
        <taxon>asterids</taxon>
        <taxon>lamiids</taxon>
        <taxon>Lamiales</taxon>
        <taxon>Lentibulariaceae</taxon>
        <taxon>Utricularia</taxon>
    </lineage>
</organism>
<proteinExistence type="predicted"/>
<keyword evidence="3" id="KW-0496">Mitochondrion</keyword>